<proteinExistence type="predicted"/>
<dbReference type="EMBL" id="CM046400">
    <property type="protein sequence ID" value="KAI8524197.1"/>
    <property type="molecule type" value="Genomic_DNA"/>
</dbReference>
<sequence length="128" mass="14449">MVSDQAIAESLESLLREANPRMGFRISRFRLSMSLIHRVNEEGCGSLVSQRSSCLRFKLCTPIIPAGVKDFLQQELWLVLLDWHLSPILQGEWYPLNAVVVNLNSLLQQMSACLFVDIIVSCKDDVEG</sequence>
<accession>A0ACC0L6R1</accession>
<dbReference type="Proteomes" id="UP001062846">
    <property type="component" value="Chromosome 13"/>
</dbReference>
<keyword evidence="2" id="KW-1185">Reference proteome</keyword>
<gene>
    <name evidence="1" type="ORF">RHMOL_Rhmol13G0131200</name>
</gene>
<evidence type="ECO:0000313" key="2">
    <source>
        <dbReference type="Proteomes" id="UP001062846"/>
    </source>
</evidence>
<name>A0ACC0L6R1_RHOML</name>
<evidence type="ECO:0000313" key="1">
    <source>
        <dbReference type="EMBL" id="KAI8524197.1"/>
    </source>
</evidence>
<comment type="caution">
    <text evidence="1">The sequence shown here is derived from an EMBL/GenBank/DDBJ whole genome shotgun (WGS) entry which is preliminary data.</text>
</comment>
<reference evidence="1" key="1">
    <citation type="submission" date="2022-02" db="EMBL/GenBank/DDBJ databases">
        <title>Plant Genome Project.</title>
        <authorList>
            <person name="Zhang R.-G."/>
        </authorList>
    </citation>
    <scope>NUCLEOTIDE SEQUENCE</scope>
    <source>
        <strain evidence="1">AT1</strain>
    </source>
</reference>
<organism evidence="1 2">
    <name type="scientific">Rhododendron molle</name>
    <name type="common">Chinese azalea</name>
    <name type="synonym">Azalea mollis</name>
    <dbReference type="NCBI Taxonomy" id="49168"/>
    <lineage>
        <taxon>Eukaryota</taxon>
        <taxon>Viridiplantae</taxon>
        <taxon>Streptophyta</taxon>
        <taxon>Embryophyta</taxon>
        <taxon>Tracheophyta</taxon>
        <taxon>Spermatophyta</taxon>
        <taxon>Magnoliopsida</taxon>
        <taxon>eudicotyledons</taxon>
        <taxon>Gunneridae</taxon>
        <taxon>Pentapetalae</taxon>
        <taxon>asterids</taxon>
        <taxon>Ericales</taxon>
        <taxon>Ericaceae</taxon>
        <taxon>Ericoideae</taxon>
        <taxon>Rhodoreae</taxon>
        <taxon>Rhododendron</taxon>
    </lineage>
</organism>
<protein>
    <submittedName>
        <fullName evidence="1">Uncharacterized protein</fullName>
    </submittedName>
</protein>